<dbReference type="InterPro" id="IPR007543">
    <property type="entry name" value="LptD_C"/>
</dbReference>
<evidence type="ECO:0000256" key="2">
    <source>
        <dbReference type="ARBA" id="ARBA00023136"/>
    </source>
</evidence>
<dbReference type="PANTHER" id="PTHR30189">
    <property type="entry name" value="LPS-ASSEMBLY PROTEIN"/>
    <property type="match status" value="1"/>
</dbReference>
<dbReference type="Proteomes" id="UP000254537">
    <property type="component" value="Chromosome"/>
</dbReference>
<dbReference type="InterPro" id="IPR005653">
    <property type="entry name" value="OstA-like_N"/>
</dbReference>
<name>A0A345Y400_9NEIS</name>
<evidence type="ECO:0000259" key="5">
    <source>
        <dbReference type="Pfam" id="PF03968"/>
    </source>
</evidence>
<comment type="subcellular location">
    <subcellularLocation>
        <location evidence="4">Cell outer membrane</location>
    </subcellularLocation>
</comment>
<dbReference type="OrthoDB" id="9760225at2"/>
<gene>
    <name evidence="4" type="primary">lptD</name>
    <name evidence="7" type="ORF">DWG20_03975</name>
</gene>
<dbReference type="EMBL" id="CP031337">
    <property type="protein sequence ID" value="AXK38652.1"/>
    <property type="molecule type" value="Genomic_DNA"/>
</dbReference>
<dbReference type="GO" id="GO:0009279">
    <property type="term" value="C:cell outer membrane"/>
    <property type="evidence" value="ECO:0007669"/>
    <property type="project" value="UniProtKB-SubCell"/>
</dbReference>
<dbReference type="GO" id="GO:1990351">
    <property type="term" value="C:transporter complex"/>
    <property type="evidence" value="ECO:0007669"/>
    <property type="project" value="TreeGrafter"/>
</dbReference>
<dbReference type="HAMAP" id="MF_01411">
    <property type="entry name" value="LPS_assembly_LptD"/>
    <property type="match status" value="1"/>
</dbReference>
<dbReference type="KEGG" id="ccah:DWG20_03975"/>
<feature type="chain" id="PRO_5017094786" description="LPS-assembly protein LptD" evidence="4">
    <location>
        <begin position="28"/>
        <end position="741"/>
    </location>
</feature>
<organism evidence="7 8">
    <name type="scientific">Crenobacter cavernae</name>
    <dbReference type="NCBI Taxonomy" id="2290923"/>
    <lineage>
        <taxon>Bacteria</taxon>
        <taxon>Pseudomonadati</taxon>
        <taxon>Pseudomonadota</taxon>
        <taxon>Betaproteobacteria</taxon>
        <taxon>Neisseriales</taxon>
        <taxon>Neisseriaceae</taxon>
        <taxon>Crenobacter</taxon>
    </lineage>
</organism>
<dbReference type="PANTHER" id="PTHR30189:SF1">
    <property type="entry name" value="LPS-ASSEMBLY PROTEIN LPTD"/>
    <property type="match status" value="1"/>
</dbReference>
<keyword evidence="3 4" id="KW-0998">Cell outer membrane</keyword>
<dbReference type="Pfam" id="PF03968">
    <property type="entry name" value="LptD_N"/>
    <property type="match status" value="1"/>
</dbReference>
<dbReference type="GO" id="GO:0015920">
    <property type="term" value="P:lipopolysaccharide transport"/>
    <property type="evidence" value="ECO:0007669"/>
    <property type="project" value="InterPro"/>
</dbReference>
<dbReference type="InterPro" id="IPR050218">
    <property type="entry name" value="LptD"/>
</dbReference>
<keyword evidence="1 4" id="KW-0732">Signal</keyword>
<protein>
    <recommendedName>
        <fullName evidence="4">LPS-assembly protein LptD</fullName>
    </recommendedName>
</protein>
<comment type="subunit">
    <text evidence="4">Component of the lipopolysaccharide transport and assembly complex. Interacts with LptE and LptA.</text>
</comment>
<dbReference type="Gene3D" id="2.60.450.10">
    <property type="entry name" value="Lipopolysaccharide (LPS) transport protein A like domain"/>
    <property type="match status" value="1"/>
</dbReference>
<evidence type="ECO:0000256" key="1">
    <source>
        <dbReference type="ARBA" id="ARBA00022729"/>
    </source>
</evidence>
<accession>A0A345Y400</accession>
<dbReference type="Pfam" id="PF04453">
    <property type="entry name" value="LptD"/>
    <property type="match status" value="1"/>
</dbReference>
<feature type="domain" description="Organic solvent tolerance-like N-terminal" evidence="5">
    <location>
        <begin position="40"/>
        <end position="171"/>
    </location>
</feature>
<comment type="caution">
    <text evidence="4">Lacks conserved residue(s) required for the propagation of feature annotation.</text>
</comment>
<dbReference type="GO" id="GO:0043165">
    <property type="term" value="P:Gram-negative-bacterium-type cell outer membrane assembly"/>
    <property type="evidence" value="ECO:0007669"/>
    <property type="project" value="UniProtKB-UniRule"/>
</dbReference>
<evidence type="ECO:0000256" key="4">
    <source>
        <dbReference type="HAMAP-Rule" id="MF_01411"/>
    </source>
</evidence>
<comment type="function">
    <text evidence="4">Together with LptE, is involved in the assembly of lipopolysaccharide (LPS) at the surface of the outer membrane.</text>
</comment>
<feature type="domain" description="LptD C-terminal" evidence="6">
    <location>
        <begin position="279"/>
        <end position="655"/>
    </location>
</feature>
<feature type="signal peptide" evidence="4">
    <location>
        <begin position="1"/>
        <end position="27"/>
    </location>
</feature>
<evidence type="ECO:0000256" key="3">
    <source>
        <dbReference type="ARBA" id="ARBA00023237"/>
    </source>
</evidence>
<sequence length="741" mass="82913" precursor="true">MALTPSLLRPSPLAVALAAAFALPAFATEVAPVAPGQTVIDADRIDGQMEGRIQARGNVVVRRDDQTVKADWLDYFQNENRLKAGDQVEFTEGNSRISGRALDYKLDTREGEASDATFAGQGADGRTLRGDGEKIEFRGKDRYRLKRARANTCEPGDDSWYLKAGTLDIDYTRNVGVARNAWLDFQGVPILYTPWIDFPLDGGRKSGVLAPTFKTGSDGFEVSLPYYFNLAPNYDLTLTPRWVSNRGAMLGAEFRYLRPDYSGTLSTEQMPDDKKANDSRYAWRAKHSQKLGAGFSFGYDANYVSDDRYFKDFGDRVDIASNVNLPRDAWLNYGTGWQGGAASGQLRVLRYQTLQDPLAPVTPPYALLPRLSGNATQSLPAGFSANLFAEFTRFTHPTLQEGNRLVAYPSVSWALERPWGFVRPKFGMHATEYDLDPFAGQNGGKKSRTLPIFSTDAGLYFDRETSFFGRDHTQTLEPRLYYVNIPTKAQNDLPNFDSAEKDFSFAQLFTENRFSGQDRINGANALTVAFSSRYLDDESGLERLRMEIGQRYYFRKEDISLSGSTKDLENSGSDIVATVGGEITDAWRADATYQYNQQLGKTERYEWAARYSPEAGKTVSLRYRYGRDEDIGFGGIRAPMRQIDIAAQWPIAKKWYVVARENYSLIDNTSLEQLAGVEYNDGCWTARVVGQRYVTDLTNTKNAVFLQLELKDMGGIGSNPIDTLRLAIPGYSKINDTRQGL</sequence>
<dbReference type="InterPro" id="IPR020889">
    <property type="entry name" value="LipoPS_assembly_LptD"/>
</dbReference>
<dbReference type="AlphaFoldDB" id="A0A345Y400"/>
<evidence type="ECO:0000313" key="7">
    <source>
        <dbReference type="EMBL" id="AXK38652.1"/>
    </source>
</evidence>
<keyword evidence="2 4" id="KW-0472">Membrane</keyword>
<reference evidence="7 8" key="1">
    <citation type="submission" date="2018-07" db="EMBL/GenBank/DDBJ databases">
        <title>Crenobacter cavernae sp. nov., isolated from a karst cave.</title>
        <authorList>
            <person name="Zhu H."/>
        </authorList>
    </citation>
    <scope>NUCLEOTIDE SEQUENCE [LARGE SCALE GENOMIC DNA]</scope>
    <source>
        <strain evidence="7 8">K1W11S-77</strain>
    </source>
</reference>
<comment type="similarity">
    <text evidence="4">Belongs to the LptD family.</text>
</comment>
<evidence type="ECO:0000313" key="8">
    <source>
        <dbReference type="Proteomes" id="UP000254537"/>
    </source>
</evidence>
<proteinExistence type="inferred from homology"/>
<evidence type="ECO:0000259" key="6">
    <source>
        <dbReference type="Pfam" id="PF04453"/>
    </source>
</evidence>